<proteinExistence type="inferred from homology"/>
<reference evidence="7" key="1">
    <citation type="journal article" date="2020" name="Stud. Mycol.">
        <title>101 Dothideomycetes genomes: a test case for predicting lifestyles and emergence of pathogens.</title>
        <authorList>
            <person name="Haridas S."/>
            <person name="Albert R."/>
            <person name="Binder M."/>
            <person name="Bloem J."/>
            <person name="Labutti K."/>
            <person name="Salamov A."/>
            <person name="Andreopoulos B."/>
            <person name="Baker S."/>
            <person name="Barry K."/>
            <person name="Bills G."/>
            <person name="Bluhm B."/>
            <person name="Cannon C."/>
            <person name="Castanera R."/>
            <person name="Culley D."/>
            <person name="Daum C."/>
            <person name="Ezra D."/>
            <person name="Gonzalez J."/>
            <person name="Henrissat B."/>
            <person name="Kuo A."/>
            <person name="Liang C."/>
            <person name="Lipzen A."/>
            <person name="Lutzoni F."/>
            <person name="Magnuson J."/>
            <person name="Mondo S."/>
            <person name="Nolan M."/>
            <person name="Ohm R."/>
            <person name="Pangilinan J."/>
            <person name="Park H.-J."/>
            <person name="Ramirez L."/>
            <person name="Alfaro M."/>
            <person name="Sun H."/>
            <person name="Tritt A."/>
            <person name="Yoshinaga Y."/>
            <person name="Zwiers L.-H."/>
            <person name="Turgeon B."/>
            <person name="Goodwin S."/>
            <person name="Spatafora J."/>
            <person name="Crous P."/>
            <person name="Grigoriev I."/>
        </authorList>
    </citation>
    <scope>NUCLEOTIDE SEQUENCE</scope>
    <source>
        <strain evidence="7">HMLAC05119</strain>
    </source>
</reference>
<evidence type="ECO:0000256" key="1">
    <source>
        <dbReference type="ARBA" id="ARBA00005641"/>
    </source>
</evidence>
<feature type="compositionally biased region" description="Polar residues" evidence="5">
    <location>
        <begin position="561"/>
        <end position="584"/>
    </location>
</feature>
<keyword evidence="8" id="KW-1185">Reference proteome</keyword>
<keyword evidence="3" id="KW-0326">Glycosidase</keyword>
<evidence type="ECO:0000256" key="3">
    <source>
        <dbReference type="ARBA" id="ARBA00023295"/>
    </source>
</evidence>
<dbReference type="Proteomes" id="UP000800096">
    <property type="component" value="Unassembled WGS sequence"/>
</dbReference>
<dbReference type="EMBL" id="ML979134">
    <property type="protein sequence ID" value="KAF1918383.1"/>
    <property type="molecule type" value="Genomic_DNA"/>
</dbReference>
<evidence type="ECO:0000256" key="5">
    <source>
        <dbReference type="SAM" id="MobiDB-lite"/>
    </source>
</evidence>
<evidence type="ECO:0000313" key="8">
    <source>
        <dbReference type="Proteomes" id="UP000800096"/>
    </source>
</evidence>
<feature type="domain" description="Glycoside hydrolase family 5" evidence="6">
    <location>
        <begin position="81"/>
        <end position="344"/>
    </location>
</feature>
<feature type="region of interest" description="Disordered" evidence="5">
    <location>
        <begin position="540"/>
        <end position="596"/>
    </location>
</feature>
<dbReference type="GO" id="GO:0008422">
    <property type="term" value="F:beta-glucosidase activity"/>
    <property type="evidence" value="ECO:0007669"/>
    <property type="project" value="TreeGrafter"/>
</dbReference>
<accession>A0A6A5QSF8</accession>
<dbReference type="InterPro" id="IPR017853">
    <property type="entry name" value="GH"/>
</dbReference>
<evidence type="ECO:0000313" key="7">
    <source>
        <dbReference type="EMBL" id="KAF1918383.1"/>
    </source>
</evidence>
<dbReference type="PANTHER" id="PTHR31297">
    <property type="entry name" value="GLUCAN ENDO-1,6-BETA-GLUCOSIDASE B"/>
    <property type="match status" value="1"/>
</dbReference>
<sequence>MAANITSRPCEPLHVSGDAIVNAAGERIVLKGTALGGYLNMENFITGYSGHEHEHRSQLASVLGKKKAEFFFDRFLHYFFTETDAEFFASLGMNCIRLPFNYRHFIDDQNPGEYKEEGFTFLDRVVNICAKYNLYVVLDLHAAPGGQNQDWHSDSGITKALFWEFRVFQDQAVHLWEAIAAHYKGNPVVCGYNLLNEPADPEHTRLISWYERAEKAIRIVDPETMLFIDGNTYAMDFSKFESVLPNSVYAMHDYAMLGFPIPGQAPYSGTDAQNTKLRKSFERKVAFMRSKNVPIWNGEFGPVYADPRSDPTAAETNDARFNMLKEQLNIYHQDQVSWSIWLYKDIGYQGMVYVDPDTPYRRLVDPFVAKKQRLALDFWGVVNKEGIADTYTPFIKGLKKMVPEHLQSKKYPFIWDFQRHVERVVRETLMSEYLGWEFAELFVGKSEEELEGLARSFAFDNCVKRDGLNGILSEDGKRAREGQPHIEHLRAQLQFLNEGLGATDHNAPDWLATDLISLRNKSGRLQDDMKRFRDQLQSEGLAVKKAKNSKNRLSIEGAKPSTPNESATKPTNTAVSPPVDQSPTPRAKPALPDSGYVVERMDVTAEVNRRLQESRLRRLMETPSTAHKRKRDALEPRSDSAADTEGEEDGSRGGYSGSEYEGTPTKRLKSSGNFEQMLKRKENGGVETGAGERFPDRADFKRRRV</sequence>
<dbReference type="FunFam" id="3.20.20.80:FF:000130">
    <property type="entry name" value="Endoglucanase C"/>
    <property type="match status" value="1"/>
</dbReference>
<comment type="similarity">
    <text evidence="1">Belongs to the glycosyl hydrolase 5 (cellulase A) family.</text>
</comment>
<dbReference type="InterPro" id="IPR050386">
    <property type="entry name" value="Glycosyl_hydrolase_5"/>
</dbReference>
<keyword evidence="4" id="KW-0961">Cell wall biogenesis/degradation</keyword>
<dbReference type="GO" id="GO:0071555">
    <property type="term" value="P:cell wall organization"/>
    <property type="evidence" value="ECO:0007669"/>
    <property type="project" value="UniProtKB-KW"/>
</dbReference>
<protein>
    <submittedName>
        <fullName evidence="7">Glycoside hydrolase superfamily</fullName>
    </submittedName>
</protein>
<dbReference type="AlphaFoldDB" id="A0A6A5QSF8"/>
<dbReference type="GO" id="GO:0009986">
    <property type="term" value="C:cell surface"/>
    <property type="evidence" value="ECO:0007669"/>
    <property type="project" value="TreeGrafter"/>
</dbReference>
<name>A0A6A5QSF8_AMPQU</name>
<dbReference type="SUPFAM" id="SSF51445">
    <property type="entry name" value="(Trans)glycosidases"/>
    <property type="match status" value="1"/>
</dbReference>
<evidence type="ECO:0000256" key="2">
    <source>
        <dbReference type="ARBA" id="ARBA00022801"/>
    </source>
</evidence>
<feature type="region of interest" description="Disordered" evidence="5">
    <location>
        <begin position="614"/>
        <end position="705"/>
    </location>
</feature>
<dbReference type="OrthoDB" id="1887033at2759"/>
<keyword evidence="2 7" id="KW-0378">Hydrolase</keyword>
<evidence type="ECO:0000259" key="6">
    <source>
        <dbReference type="Pfam" id="PF00150"/>
    </source>
</evidence>
<dbReference type="GO" id="GO:0005576">
    <property type="term" value="C:extracellular region"/>
    <property type="evidence" value="ECO:0007669"/>
    <property type="project" value="TreeGrafter"/>
</dbReference>
<dbReference type="GO" id="GO:0009251">
    <property type="term" value="P:glucan catabolic process"/>
    <property type="evidence" value="ECO:0007669"/>
    <property type="project" value="TreeGrafter"/>
</dbReference>
<dbReference type="Gene3D" id="3.20.20.80">
    <property type="entry name" value="Glycosidases"/>
    <property type="match status" value="1"/>
</dbReference>
<organism evidence="7 8">
    <name type="scientific">Ampelomyces quisqualis</name>
    <name type="common">Powdery mildew agent</name>
    <dbReference type="NCBI Taxonomy" id="50730"/>
    <lineage>
        <taxon>Eukaryota</taxon>
        <taxon>Fungi</taxon>
        <taxon>Dikarya</taxon>
        <taxon>Ascomycota</taxon>
        <taxon>Pezizomycotina</taxon>
        <taxon>Dothideomycetes</taxon>
        <taxon>Pleosporomycetidae</taxon>
        <taxon>Pleosporales</taxon>
        <taxon>Pleosporineae</taxon>
        <taxon>Phaeosphaeriaceae</taxon>
        <taxon>Ampelomyces</taxon>
    </lineage>
</organism>
<gene>
    <name evidence="7" type="ORF">BDU57DRAFT_445455</name>
</gene>
<evidence type="ECO:0000256" key="4">
    <source>
        <dbReference type="ARBA" id="ARBA00023316"/>
    </source>
</evidence>
<dbReference type="Pfam" id="PF00150">
    <property type="entry name" value="Cellulase"/>
    <property type="match status" value="1"/>
</dbReference>
<dbReference type="InterPro" id="IPR001547">
    <property type="entry name" value="Glyco_hydro_5"/>
</dbReference>
<dbReference type="PANTHER" id="PTHR31297:SF13">
    <property type="entry name" value="PUTATIVE-RELATED"/>
    <property type="match status" value="1"/>
</dbReference>